<dbReference type="AlphaFoldDB" id="A0A329MC31"/>
<accession>A0A329MC31</accession>
<feature type="repeat" description="NHL" evidence="2">
    <location>
        <begin position="169"/>
        <end position="194"/>
    </location>
</feature>
<dbReference type="Pfam" id="PF13285">
    <property type="entry name" value="DUF4073"/>
    <property type="match status" value="2"/>
</dbReference>
<gene>
    <name evidence="5" type="ORF">DQG23_28115</name>
</gene>
<dbReference type="PANTHER" id="PTHR43308">
    <property type="entry name" value="OUTER MEMBRANE PROTEIN ALPHA-RELATED"/>
    <property type="match status" value="1"/>
</dbReference>
<evidence type="ECO:0000256" key="2">
    <source>
        <dbReference type="PROSITE-ProRule" id="PRU00504"/>
    </source>
</evidence>
<protein>
    <recommendedName>
        <fullName evidence="4">SLH domain-containing protein</fullName>
    </recommendedName>
</protein>
<reference evidence="5 6" key="1">
    <citation type="journal article" date="2009" name="Int. J. Syst. Evol. Microbiol.">
        <title>Paenibacillus contaminans sp. nov., isolated from a contaminated laboratory plate.</title>
        <authorList>
            <person name="Chou J.H."/>
            <person name="Lee J.H."/>
            <person name="Lin M.C."/>
            <person name="Chang P.S."/>
            <person name="Arun A.B."/>
            <person name="Young C.C."/>
            <person name="Chen W.M."/>
        </authorList>
    </citation>
    <scope>NUCLEOTIDE SEQUENCE [LARGE SCALE GENOMIC DNA]</scope>
    <source>
        <strain evidence="5 6">CKOBP-6</strain>
    </source>
</reference>
<dbReference type="InterPro" id="IPR001258">
    <property type="entry name" value="NHL_repeat"/>
</dbReference>
<name>A0A329MC31_9BACL</name>
<dbReference type="Gene3D" id="2.120.10.30">
    <property type="entry name" value="TolB, C-terminal domain"/>
    <property type="match status" value="2"/>
</dbReference>
<evidence type="ECO:0000256" key="3">
    <source>
        <dbReference type="SAM" id="MobiDB-lite"/>
    </source>
</evidence>
<evidence type="ECO:0000313" key="5">
    <source>
        <dbReference type="EMBL" id="RAV16706.1"/>
    </source>
</evidence>
<feature type="domain" description="SLH" evidence="4">
    <location>
        <begin position="1085"/>
        <end position="1144"/>
    </location>
</feature>
<dbReference type="SUPFAM" id="SSF49464">
    <property type="entry name" value="Carboxypeptidase regulatory domain-like"/>
    <property type="match status" value="1"/>
</dbReference>
<evidence type="ECO:0000256" key="1">
    <source>
        <dbReference type="ARBA" id="ARBA00022737"/>
    </source>
</evidence>
<dbReference type="SUPFAM" id="SSF49373">
    <property type="entry name" value="Invasin/intimin cell-adhesion fragments"/>
    <property type="match status" value="1"/>
</dbReference>
<organism evidence="5 6">
    <name type="scientific">Paenibacillus contaminans</name>
    <dbReference type="NCBI Taxonomy" id="450362"/>
    <lineage>
        <taxon>Bacteria</taxon>
        <taxon>Bacillati</taxon>
        <taxon>Bacillota</taxon>
        <taxon>Bacilli</taxon>
        <taxon>Bacillales</taxon>
        <taxon>Paenibacillaceae</taxon>
        <taxon>Paenibacillus</taxon>
    </lineage>
</organism>
<evidence type="ECO:0000259" key="4">
    <source>
        <dbReference type="PROSITE" id="PS51272"/>
    </source>
</evidence>
<dbReference type="Pfam" id="PF13620">
    <property type="entry name" value="CarboxypepD_reg"/>
    <property type="match status" value="1"/>
</dbReference>
<dbReference type="Pfam" id="PF02368">
    <property type="entry name" value="Big_2"/>
    <property type="match status" value="1"/>
</dbReference>
<dbReference type="InterPro" id="IPR011042">
    <property type="entry name" value="6-blade_b-propeller_TolB-like"/>
</dbReference>
<dbReference type="InterPro" id="IPR051465">
    <property type="entry name" value="Cell_Envelope_Struct_Comp"/>
</dbReference>
<dbReference type="Proteomes" id="UP000250369">
    <property type="component" value="Unassembled WGS sequence"/>
</dbReference>
<dbReference type="SMART" id="SM00635">
    <property type="entry name" value="BID_2"/>
    <property type="match status" value="1"/>
</dbReference>
<evidence type="ECO:0000313" key="6">
    <source>
        <dbReference type="Proteomes" id="UP000250369"/>
    </source>
</evidence>
<dbReference type="PANTHER" id="PTHR43308:SF5">
    <property type="entry name" value="S-LAYER PROTEIN _ PEPTIDOGLYCAN ENDO-BETA-N-ACETYLGLUCOSAMINIDASE"/>
    <property type="match status" value="1"/>
</dbReference>
<dbReference type="Gene3D" id="2.60.40.1080">
    <property type="match status" value="1"/>
</dbReference>
<dbReference type="EMBL" id="QMFB01000020">
    <property type="protein sequence ID" value="RAV16706.1"/>
    <property type="molecule type" value="Genomic_DNA"/>
</dbReference>
<proteinExistence type="predicted"/>
<dbReference type="InterPro" id="IPR003343">
    <property type="entry name" value="Big_2"/>
</dbReference>
<keyword evidence="1" id="KW-0677">Repeat</keyword>
<feature type="domain" description="SLH" evidence="4">
    <location>
        <begin position="1216"/>
        <end position="1275"/>
    </location>
</feature>
<feature type="region of interest" description="Disordered" evidence="3">
    <location>
        <begin position="835"/>
        <end position="856"/>
    </location>
</feature>
<dbReference type="Gene3D" id="2.60.40.1120">
    <property type="entry name" value="Carboxypeptidase-like, regulatory domain"/>
    <property type="match status" value="1"/>
</dbReference>
<keyword evidence="6" id="KW-1185">Reference proteome</keyword>
<feature type="domain" description="SLH" evidence="4">
    <location>
        <begin position="1145"/>
        <end position="1208"/>
    </location>
</feature>
<dbReference type="InterPro" id="IPR008964">
    <property type="entry name" value="Invasin/intimin_cell_adhesion"/>
</dbReference>
<dbReference type="PROSITE" id="PS51125">
    <property type="entry name" value="NHL"/>
    <property type="match status" value="1"/>
</dbReference>
<dbReference type="Pfam" id="PF00395">
    <property type="entry name" value="SLH"/>
    <property type="match status" value="3"/>
</dbReference>
<dbReference type="PROSITE" id="PS51272">
    <property type="entry name" value="SLH"/>
    <property type="match status" value="3"/>
</dbReference>
<dbReference type="SUPFAM" id="SSF101898">
    <property type="entry name" value="NHL repeat"/>
    <property type="match status" value="1"/>
</dbReference>
<dbReference type="InterPro" id="IPR008969">
    <property type="entry name" value="CarboxyPept-like_regulatory"/>
</dbReference>
<sequence>MYIRKFVRQVCFIMVMAMLLYPGFVFSSIPVSAASSTPIISTIKNVGTQGITADSLGNIYYVKTSVGSKIYKLSTAGVESEFASLGSTTYQLVTDANDNIYAAANSGLKKIDPQGTVTSISGPTNVTSMALAIDNSGNVYYSDTLTMLKKVDTTGNVTVLASGFNQNMGMAVDSNGNVYVADYTAHVIKKVDTSNNNNVTVIAGTASSSGYTGNGGQASDAKLKGPHNMIISDGQLYFAEYDNYVVRKIDLATGIIDVVAGNGTSGNTGDGGAADAATLGRVFSISKDAFDILYIAAENATKMVYTPGTLSGTVLDTSNNPVNGATVAIAGTTSSTTTDALGSFALNNVTPGNRNLTVTAAGYGNGEATAAVNGGQGVNVGNIVIGAQVSGVALNNPTLTMAIGGTPVTLTATVSPNNAANKSVTWQSSDTTIATVDNNGLVTPVAAGTATITVTTADGSKTATSLVTVTNPPAPAAPNVTADDAANVIVGLTTTMEFQIDGGSYVKYDGTNAPDLSGNRTVLVRVAADAATGTPAGASTTLTFTANPPAAPNVTADDAANVIVGLTTTLEFQIDGGSYVKYDGTNAPDLSGNRTVLVRVAADAATGTPAGAATTLTFTANPPAAPNVTADDAANVIVGLTTTLEFQIDGGSYVKYDGTNAPDLSGNRTVLVRVAADAATGTPAGAATTLTFTANPPAAPNVTADDAANVIVGLDTTMEFKVDNGSYVKYDGTNSPDLSGNRTVLVRVAADTATGTPAGADTTLTFTANPPAAPNVTADDAANVIVGLTTTMEFQIDGGSYVKYDGSNAPDLSGNRTVLVRAAADAATGTPAGASTTLTFTANPRPTAPSEPATTSSGVDVVDVLINGMAINIGVATTTKVDNRQVTTITLNQENLEALIEAEGQGAVVTLILSTNTDVVISELNGQIVKNMENNQVVLEIKVGTATYTIPTNQINIDAISNQVGKSVALQDIMVKIEIAEPTAAMVNVVENAALKGTFTIVAPPISFTINSTYGDRTITIEKFNAYVERTIAIPDEVDPSKITTGVVIDPDGTVRHVPTKIKKKDSKYYAIINSLTNSTYALVWHPIEFGDVVNHWSKTAVIDMGSRMVIDGTGKGQFSPDRNITRAEFAAILVRGLGLKLESGDSVFTDVKASDWFSSFINTAYAYNLINGYADGSFGPNDNITREQAMTMISKAMTITSLKAGLPIQSIETTLHPYQDIAKASEWAISSIADSVQSGIVTGRTRTELAPKAFITRAEVAVIIQRLLERSNLI</sequence>
<comment type="caution">
    <text evidence="5">The sequence shown here is derived from an EMBL/GenBank/DDBJ whole genome shotgun (WGS) entry which is preliminary data.</text>
</comment>
<dbReference type="InterPro" id="IPR001119">
    <property type="entry name" value="SLH_dom"/>
</dbReference>
<dbReference type="InterPro" id="IPR025142">
    <property type="entry name" value="DUF4073"/>
</dbReference>